<dbReference type="EMBL" id="FOXM01000023">
    <property type="protein sequence ID" value="SFQ46300.1"/>
    <property type="molecule type" value="Genomic_DNA"/>
</dbReference>
<accession>A0A1I5YQC8</accession>
<evidence type="ECO:0000313" key="1">
    <source>
        <dbReference type="EMBL" id="SFQ46300.1"/>
    </source>
</evidence>
<organism evidence="1 2">
    <name type="scientific">Geopseudomonas sagittaria</name>
    <dbReference type="NCBI Taxonomy" id="1135990"/>
    <lineage>
        <taxon>Bacteria</taxon>
        <taxon>Pseudomonadati</taxon>
        <taxon>Pseudomonadota</taxon>
        <taxon>Gammaproteobacteria</taxon>
        <taxon>Pseudomonadales</taxon>
        <taxon>Pseudomonadaceae</taxon>
        <taxon>Geopseudomonas</taxon>
    </lineage>
</organism>
<gene>
    <name evidence="1" type="ORF">SAMN05216229_12333</name>
</gene>
<dbReference type="Gene3D" id="3.30.40.190">
    <property type="match status" value="1"/>
</dbReference>
<name>A0A1I5YQC8_9GAMM</name>
<proteinExistence type="predicted"/>
<dbReference type="AlphaFoldDB" id="A0A1I5YQC8"/>
<evidence type="ECO:0000313" key="2">
    <source>
        <dbReference type="Proteomes" id="UP000243084"/>
    </source>
</evidence>
<keyword evidence="2" id="KW-1185">Reference proteome</keyword>
<dbReference type="OrthoDB" id="8966986at2"/>
<dbReference type="InterPro" id="IPR031875">
    <property type="entry name" value="RecA_dep_nuc"/>
</dbReference>
<reference evidence="2" key="1">
    <citation type="submission" date="2016-10" db="EMBL/GenBank/DDBJ databases">
        <authorList>
            <person name="Varghese N."/>
            <person name="Submissions S."/>
        </authorList>
    </citation>
    <scope>NUCLEOTIDE SEQUENCE [LARGE SCALE GENOMIC DNA]</scope>
    <source>
        <strain evidence="2">JCM 18195</strain>
    </source>
</reference>
<dbReference type="Proteomes" id="UP000243084">
    <property type="component" value="Unassembled WGS sequence"/>
</dbReference>
<dbReference type="Pfam" id="PF16786">
    <property type="entry name" value="RecA_dep_nuc"/>
    <property type="match status" value="1"/>
</dbReference>
<protein>
    <submittedName>
        <fullName evidence="1">Recombination enhancement, RecA-dependent nuclease</fullName>
    </submittedName>
</protein>
<sequence length="99" mass="11012">MTKAEKQHLSRVQSLGCMACRQIGYRDTPAEIHHPRAGAGAGRKASHFDAIPLCPAHHRGINHPLTPSIHLDKRAFIARFGTEAELLEQTRRLIGWEVA</sequence>
<dbReference type="RefSeq" id="WP_092435008.1">
    <property type="nucleotide sequence ID" value="NZ_FOXM01000023.1"/>
</dbReference>